<dbReference type="SUPFAM" id="SSF53067">
    <property type="entry name" value="Actin-like ATPase domain"/>
    <property type="match status" value="1"/>
</dbReference>
<dbReference type="EMBL" id="JAIOIV010000095">
    <property type="protein sequence ID" value="MBZ0156885.1"/>
    <property type="molecule type" value="Genomic_DNA"/>
</dbReference>
<dbReference type="AlphaFoldDB" id="A0A953M1M1"/>
<proteinExistence type="inferred from homology"/>
<name>A0A953M1M1_9BACT</name>
<protein>
    <submittedName>
        <fullName evidence="2">ROK family protein</fullName>
    </submittedName>
</protein>
<dbReference type="Pfam" id="PF00480">
    <property type="entry name" value="ROK"/>
    <property type="match status" value="1"/>
</dbReference>
<comment type="similarity">
    <text evidence="1">Belongs to the ROK (NagC/XylR) family.</text>
</comment>
<dbReference type="PANTHER" id="PTHR18964">
    <property type="entry name" value="ROK (REPRESSOR, ORF, KINASE) FAMILY"/>
    <property type="match status" value="1"/>
</dbReference>
<gene>
    <name evidence="2" type="ORF">K8I29_11845</name>
</gene>
<reference evidence="2" key="1">
    <citation type="journal article" date="2021" name="bioRxiv">
        <title>Unraveling nitrogen, sulfur and carbon metabolic pathways and microbial community transcriptional responses to substrate deprivation and toxicity stresses in a bioreactor mimicking anoxic brackish coastal sediment conditions.</title>
        <authorList>
            <person name="Martins P.D."/>
            <person name="Echeveste M.J."/>
            <person name="Arshad A."/>
            <person name="Kurth J."/>
            <person name="Ouboter H."/>
            <person name="Jetten M.S.M."/>
            <person name="Welte C.U."/>
        </authorList>
    </citation>
    <scope>NUCLEOTIDE SEQUENCE</scope>
    <source>
        <strain evidence="2">MAG_39</strain>
    </source>
</reference>
<evidence type="ECO:0000313" key="2">
    <source>
        <dbReference type="EMBL" id="MBZ0156885.1"/>
    </source>
</evidence>
<reference evidence="2" key="2">
    <citation type="submission" date="2021-08" db="EMBL/GenBank/DDBJ databases">
        <authorList>
            <person name="Dalcin Martins P."/>
        </authorList>
    </citation>
    <scope>NUCLEOTIDE SEQUENCE</scope>
    <source>
        <strain evidence="2">MAG_39</strain>
    </source>
</reference>
<accession>A0A953M1M1</accession>
<dbReference type="PANTHER" id="PTHR18964:SF149">
    <property type="entry name" value="BIFUNCTIONAL UDP-N-ACETYLGLUCOSAMINE 2-EPIMERASE_N-ACETYLMANNOSAMINE KINASE"/>
    <property type="match status" value="1"/>
</dbReference>
<dbReference type="InterPro" id="IPR000600">
    <property type="entry name" value="ROK"/>
</dbReference>
<sequence>MTKRYVIGVDLGGTNIRASLITSENEVVEKMKEPTGKDPLAVLHKLLDSLYAPRAEEIGGIGIAVAGLVDRENGGVFVSPNIPALNGVNLAAELEEKYATCIAVENDANAAAYGEKVAGAGRNIGNFVMITLGTGIGGGIVIRNELLPVAAEIGHMSINVDGRPCPCGNVGCLELYASATAIIGNAVAELERGTTSILKELYNGNFYKISAEDIYRGALEGDPLSRTILREAGKSLGIGIASMINLFSPDAVILTGGLIGAWNIYVDAAIKEAAKRAMKELYGRVKIIPSSLGDDAGMIGAARLVPHPCTK</sequence>
<dbReference type="InterPro" id="IPR043129">
    <property type="entry name" value="ATPase_NBD"/>
</dbReference>
<organism evidence="2 3">
    <name type="scientific">Candidatus Nitrobium versatile</name>
    <dbReference type="NCBI Taxonomy" id="2884831"/>
    <lineage>
        <taxon>Bacteria</taxon>
        <taxon>Pseudomonadati</taxon>
        <taxon>Nitrospirota</taxon>
        <taxon>Nitrospiria</taxon>
        <taxon>Nitrospirales</taxon>
        <taxon>Nitrospiraceae</taxon>
        <taxon>Candidatus Nitrobium</taxon>
    </lineage>
</organism>
<evidence type="ECO:0000313" key="3">
    <source>
        <dbReference type="Proteomes" id="UP000705867"/>
    </source>
</evidence>
<evidence type="ECO:0000256" key="1">
    <source>
        <dbReference type="ARBA" id="ARBA00006479"/>
    </source>
</evidence>
<dbReference type="Proteomes" id="UP000705867">
    <property type="component" value="Unassembled WGS sequence"/>
</dbReference>
<comment type="caution">
    <text evidence="2">The sequence shown here is derived from an EMBL/GenBank/DDBJ whole genome shotgun (WGS) entry which is preliminary data.</text>
</comment>
<dbReference type="Gene3D" id="3.30.420.40">
    <property type="match status" value="2"/>
</dbReference>